<name>A0A200QJV2_MACCD</name>
<dbReference type="SUPFAM" id="SSF55455">
    <property type="entry name" value="SRF-like"/>
    <property type="match status" value="1"/>
</dbReference>
<dbReference type="PANTHER" id="PTHR11945:SF629">
    <property type="entry name" value="OS02G0164450 PROTEIN"/>
    <property type="match status" value="1"/>
</dbReference>
<dbReference type="PRINTS" id="PR00404">
    <property type="entry name" value="MADSDOMAIN"/>
</dbReference>
<dbReference type="AlphaFoldDB" id="A0A200QJV2"/>
<dbReference type="EMBL" id="MVGT01001832">
    <property type="protein sequence ID" value="OVA10793.1"/>
    <property type="molecule type" value="Genomic_DNA"/>
</dbReference>
<evidence type="ECO:0000256" key="5">
    <source>
        <dbReference type="ARBA" id="ARBA00023242"/>
    </source>
</evidence>
<keyword evidence="5" id="KW-0539">Nucleus</keyword>
<accession>A0A200QJV2</accession>
<dbReference type="FunCoup" id="A0A200QJV2">
    <property type="interactions" value="18"/>
</dbReference>
<comment type="caution">
    <text evidence="7">The sequence shown here is derived from an EMBL/GenBank/DDBJ whole genome shotgun (WGS) entry which is preliminary data.</text>
</comment>
<dbReference type="InterPro" id="IPR002100">
    <property type="entry name" value="TF_MADSbox"/>
</dbReference>
<dbReference type="GO" id="GO:0000978">
    <property type="term" value="F:RNA polymerase II cis-regulatory region sequence-specific DNA binding"/>
    <property type="evidence" value="ECO:0007669"/>
    <property type="project" value="TreeGrafter"/>
</dbReference>
<protein>
    <submittedName>
        <fullName evidence="7">Transcription factor</fullName>
    </submittedName>
</protein>
<evidence type="ECO:0000256" key="1">
    <source>
        <dbReference type="ARBA" id="ARBA00004123"/>
    </source>
</evidence>
<evidence type="ECO:0000259" key="6">
    <source>
        <dbReference type="PROSITE" id="PS50066"/>
    </source>
</evidence>
<sequence length="262" mass="30054">MGRAKLNMELIAKEKSRYTTFLKRKKGLKKKIYEFSTLCGVDACMILYAPKQGDRSIEPETWPNNLDETHRIIKRLQFLKGLDGITGVVEYAHITQNQNKPNNSNDGTTSWRDDAMHMQSHCYVKSLDHHHHLMTMDYPTDHPVMIFDNASMMAMNGFDCGNFTSGGTIGNFSYHHPMFKPHPFIYDQTVRVMGDHMEFANQGTSNSTCLQPPIVQPIMSYHPNQMAGGGSSSHQIMHPQLFDELHDFQDEPPIKYKRARFN</sequence>
<feature type="domain" description="MADS-box" evidence="6">
    <location>
        <begin position="1"/>
        <end position="51"/>
    </location>
</feature>
<dbReference type="GO" id="GO:0046983">
    <property type="term" value="F:protein dimerization activity"/>
    <property type="evidence" value="ECO:0007669"/>
    <property type="project" value="InterPro"/>
</dbReference>
<keyword evidence="2" id="KW-0805">Transcription regulation</keyword>
<dbReference type="PROSITE" id="PS50066">
    <property type="entry name" value="MADS_BOX_2"/>
    <property type="match status" value="1"/>
</dbReference>
<evidence type="ECO:0000313" key="7">
    <source>
        <dbReference type="EMBL" id="OVA10793.1"/>
    </source>
</evidence>
<dbReference type="InterPro" id="IPR036879">
    <property type="entry name" value="TF_MADSbox_sf"/>
</dbReference>
<evidence type="ECO:0000313" key="8">
    <source>
        <dbReference type="Proteomes" id="UP000195402"/>
    </source>
</evidence>
<evidence type="ECO:0000256" key="2">
    <source>
        <dbReference type="ARBA" id="ARBA00023015"/>
    </source>
</evidence>
<dbReference type="STRING" id="56857.A0A200QJV2"/>
<dbReference type="GO" id="GO:0000981">
    <property type="term" value="F:DNA-binding transcription factor activity, RNA polymerase II-specific"/>
    <property type="evidence" value="ECO:0007669"/>
    <property type="project" value="TreeGrafter"/>
</dbReference>
<organism evidence="7 8">
    <name type="scientific">Macleaya cordata</name>
    <name type="common">Five-seeded plume-poppy</name>
    <name type="synonym">Bocconia cordata</name>
    <dbReference type="NCBI Taxonomy" id="56857"/>
    <lineage>
        <taxon>Eukaryota</taxon>
        <taxon>Viridiplantae</taxon>
        <taxon>Streptophyta</taxon>
        <taxon>Embryophyta</taxon>
        <taxon>Tracheophyta</taxon>
        <taxon>Spermatophyta</taxon>
        <taxon>Magnoliopsida</taxon>
        <taxon>Ranunculales</taxon>
        <taxon>Papaveraceae</taxon>
        <taxon>Papaveroideae</taxon>
        <taxon>Macleaya</taxon>
    </lineage>
</organism>
<dbReference type="GO" id="GO:0005634">
    <property type="term" value="C:nucleus"/>
    <property type="evidence" value="ECO:0007669"/>
    <property type="project" value="UniProtKB-SubCell"/>
</dbReference>
<dbReference type="Pfam" id="PF00319">
    <property type="entry name" value="SRF-TF"/>
    <property type="match status" value="1"/>
</dbReference>
<keyword evidence="8" id="KW-1185">Reference proteome</keyword>
<proteinExistence type="predicted"/>
<dbReference type="Proteomes" id="UP000195402">
    <property type="component" value="Unassembled WGS sequence"/>
</dbReference>
<comment type="subcellular location">
    <subcellularLocation>
        <location evidence="1">Nucleus</location>
    </subcellularLocation>
</comment>
<keyword evidence="4" id="KW-0804">Transcription</keyword>
<evidence type="ECO:0000256" key="3">
    <source>
        <dbReference type="ARBA" id="ARBA00023125"/>
    </source>
</evidence>
<dbReference type="Gene3D" id="3.40.1810.10">
    <property type="entry name" value="Transcription factor, MADS-box"/>
    <property type="match status" value="1"/>
</dbReference>
<dbReference type="OrthoDB" id="601557at2759"/>
<dbReference type="SMART" id="SM00432">
    <property type="entry name" value="MADS"/>
    <property type="match status" value="1"/>
</dbReference>
<reference evidence="7 8" key="1">
    <citation type="journal article" date="2017" name="Mol. Plant">
        <title>The Genome of Medicinal Plant Macleaya cordata Provides New Insights into Benzylisoquinoline Alkaloids Metabolism.</title>
        <authorList>
            <person name="Liu X."/>
            <person name="Liu Y."/>
            <person name="Huang P."/>
            <person name="Ma Y."/>
            <person name="Qing Z."/>
            <person name="Tang Q."/>
            <person name="Cao H."/>
            <person name="Cheng P."/>
            <person name="Zheng Y."/>
            <person name="Yuan Z."/>
            <person name="Zhou Y."/>
            <person name="Liu J."/>
            <person name="Tang Z."/>
            <person name="Zhuo Y."/>
            <person name="Zhang Y."/>
            <person name="Yu L."/>
            <person name="Huang J."/>
            <person name="Yang P."/>
            <person name="Peng Q."/>
            <person name="Zhang J."/>
            <person name="Jiang W."/>
            <person name="Zhang Z."/>
            <person name="Lin K."/>
            <person name="Ro D.K."/>
            <person name="Chen X."/>
            <person name="Xiong X."/>
            <person name="Shang Y."/>
            <person name="Huang S."/>
            <person name="Zeng J."/>
        </authorList>
    </citation>
    <scope>NUCLEOTIDE SEQUENCE [LARGE SCALE GENOMIC DNA]</scope>
    <source>
        <strain evidence="8">cv. BLH2017</strain>
        <tissue evidence="7">Root</tissue>
    </source>
</reference>
<keyword evidence="3" id="KW-0238">DNA-binding</keyword>
<dbReference type="PANTHER" id="PTHR11945">
    <property type="entry name" value="MADS BOX PROTEIN"/>
    <property type="match status" value="1"/>
</dbReference>
<evidence type="ECO:0000256" key="4">
    <source>
        <dbReference type="ARBA" id="ARBA00023163"/>
    </source>
</evidence>
<gene>
    <name evidence="7" type="ORF">BVC80_7373g4</name>
</gene>
<dbReference type="InParanoid" id="A0A200QJV2"/>